<protein>
    <recommendedName>
        <fullName evidence="3">DUF7707 domain-containing protein</fullName>
    </recommendedName>
</protein>
<gene>
    <name evidence="4" type="ORF">N7468_002034</name>
</gene>
<evidence type="ECO:0000313" key="5">
    <source>
        <dbReference type="Proteomes" id="UP001150941"/>
    </source>
</evidence>
<dbReference type="RefSeq" id="XP_058334472.1">
    <property type="nucleotide sequence ID" value="XM_058471331.1"/>
</dbReference>
<evidence type="ECO:0000256" key="2">
    <source>
        <dbReference type="SAM" id="SignalP"/>
    </source>
</evidence>
<dbReference type="PANTHER" id="PTHR38118:SF4">
    <property type="match status" value="1"/>
</dbReference>
<dbReference type="PANTHER" id="PTHR38118">
    <property type="entry name" value="ANCHORED CELL WALL PROTEIN 11-RELATED"/>
    <property type="match status" value="1"/>
</dbReference>
<sequence length="204" mass="21011">MISYAVVLSALAASALGANSTVTTPTLPAGFNIGLVKPDELNSWCLGQRNVCPDICNGGTKQNSCDPSTLQYSCVCSDGSVPDVSQYQQTVPFYVCEANYGQCIDAHPNDAQGQEACKEAKHCGTKNATATDTSSSSASASPTTMLSSPTDTTDTIETESTPASSSVAASSQTSNAAVPFGSMMETYSTGLVAGAMYLAMRLVL</sequence>
<keyword evidence="5" id="KW-1185">Reference proteome</keyword>
<evidence type="ECO:0000256" key="1">
    <source>
        <dbReference type="SAM" id="MobiDB-lite"/>
    </source>
</evidence>
<dbReference type="InterPro" id="IPR056124">
    <property type="entry name" value="DUF7707"/>
</dbReference>
<proteinExistence type="predicted"/>
<dbReference type="GeneID" id="83198634"/>
<evidence type="ECO:0000313" key="4">
    <source>
        <dbReference type="EMBL" id="KAJ5247051.1"/>
    </source>
</evidence>
<feature type="domain" description="DUF7707" evidence="3">
    <location>
        <begin position="32"/>
        <end position="127"/>
    </location>
</feature>
<reference evidence="4" key="1">
    <citation type="submission" date="2022-11" db="EMBL/GenBank/DDBJ databases">
        <authorList>
            <person name="Petersen C."/>
        </authorList>
    </citation>
    <scope>NUCLEOTIDE SEQUENCE</scope>
    <source>
        <strain evidence="4">IBT 19713</strain>
    </source>
</reference>
<dbReference type="AlphaFoldDB" id="A0A9W9PHQ3"/>
<dbReference type="OrthoDB" id="2121879at2759"/>
<dbReference type="Pfam" id="PF24808">
    <property type="entry name" value="DUF7707"/>
    <property type="match status" value="1"/>
</dbReference>
<feature type="chain" id="PRO_5040920296" description="DUF7707 domain-containing protein" evidence="2">
    <location>
        <begin position="18"/>
        <end position="204"/>
    </location>
</feature>
<name>A0A9W9PHQ3_9EURO</name>
<accession>A0A9W9PHQ3</accession>
<organism evidence="4 5">
    <name type="scientific">Penicillium chermesinum</name>
    <dbReference type="NCBI Taxonomy" id="63820"/>
    <lineage>
        <taxon>Eukaryota</taxon>
        <taxon>Fungi</taxon>
        <taxon>Dikarya</taxon>
        <taxon>Ascomycota</taxon>
        <taxon>Pezizomycotina</taxon>
        <taxon>Eurotiomycetes</taxon>
        <taxon>Eurotiomycetidae</taxon>
        <taxon>Eurotiales</taxon>
        <taxon>Aspergillaceae</taxon>
        <taxon>Penicillium</taxon>
    </lineage>
</organism>
<reference evidence="4" key="2">
    <citation type="journal article" date="2023" name="IMA Fungus">
        <title>Comparative genomic study of the Penicillium genus elucidates a diverse pangenome and 15 lateral gene transfer events.</title>
        <authorList>
            <person name="Petersen C."/>
            <person name="Sorensen T."/>
            <person name="Nielsen M.R."/>
            <person name="Sondergaard T.E."/>
            <person name="Sorensen J.L."/>
            <person name="Fitzpatrick D.A."/>
            <person name="Frisvad J.C."/>
            <person name="Nielsen K.L."/>
        </authorList>
    </citation>
    <scope>NUCLEOTIDE SEQUENCE</scope>
    <source>
        <strain evidence="4">IBT 19713</strain>
    </source>
</reference>
<keyword evidence="2" id="KW-0732">Signal</keyword>
<dbReference type="Proteomes" id="UP001150941">
    <property type="component" value="Unassembled WGS sequence"/>
</dbReference>
<dbReference type="EMBL" id="JAPQKS010000002">
    <property type="protein sequence ID" value="KAJ5247051.1"/>
    <property type="molecule type" value="Genomic_DNA"/>
</dbReference>
<feature type="region of interest" description="Disordered" evidence="1">
    <location>
        <begin position="128"/>
        <end position="171"/>
    </location>
</feature>
<feature type="signal peptide" evidence="2">
    <location>
        <begin position="1"/>
        <end position="17"/>
    </location>
</feature>
<comment type="caution">
    <text evidence="4">The sequence shown here is derived from an EMBL/GenBank/DDBJ whole genome shotgun (WGS) entry which is preliminary data.</text>
</comment>
<evidence type="ECO:0000259" key="3">
    <source>
        <dbReference type="Pfam" id="PF24808"/>
    </source>
</evidence>